<dbReference type="PANTHER" id="PTHR43857">
    <property type="entry name" value="BLR7761 PROTEIN"/>
    <property type="match status" value="1"/>
</dbReference>
<evidence type="ECO:0000313" key="2">
    <source>
        <dbReference type="Proteomes" id="UP000578569"/>
    </source>
</evidence>
<accession>A0A839YXP3</accession>
<organism evidence="1 2">
    <name type="scientific">Sphingomicrobium lutaoense</name>
    <dbReference type="NCBI Taxonomy" id="515949"/>
    <lineage>
        <taxon>Bacteria</taxon>
        <taxon>Pseudomonadati</taxon>
        <taxon>Pseudomonadota</taxon>
        <taxon>Alphaproteobacteria</taxon>
        <taxon>Sphingomonadales</taxon>
        <taxon>Sphingomonadaceae</taxon>
        <taxon>Sphingomicrobium</taxon>
    </lineage>
</organism>
<dbReference type="PANTHER" id="PTHR43857:SF1">
    <property type="entry name" value="YJGH FAMILY PROTEIN"/>
    <property type="match status" value="1"/>
</dbReference>
<keyword evidence="2" id="KW-1185">Reference proteome</keyword>
<gene>
    <name evidence="1" type="ORF">FHS50_000273</name>
</gene>
<dbReference type="Pfam" id="PF01042">
    <property type="entry name" value="Ribonuc_L-PSP"/>
    <property type="match status" value="1"/>
</dbReference>
<dbReference type="RefSeq" id="WP_246332910.1">
    <property type="nucleotide sequence ID" value="NZ_JACICF010000001.1"/>
</dbReference>
<dbReference type="CDD" id="cd06154">
    <property type="entry name" value="YjgF_YER057c_UK114_like_6"/>
    <property type="match status" value="1"/>
</dbReference>
<dbReference type="InterPro" id="IPR035959">
    <property type="entry name" value="RutC-like_sf"/>
</dbReference>
<proteinExistence type="predicted"/>
<dbReference type="InterPro" id="IPR006175">
    <property type="entry name" value="YjgF/YER057c/UK114"/>
</dbReference>
<evidence type="ECO:0000313" key="1">
    <source>
        <dbReference type="EMBL" id="MBB3763250.1"/>
    </source>
</evidence>
<dbReference type="SUPFAM" id="SSF55298">
    <property type="entry name" value="YjgF-like"/>
    <property type="match status" value="1"/>
</dbReference>
<reference evidence="1 2" key="1">
    <citation type="submission" date="2020-08" db="EMBL/GenBank/DDBJ databases">
        <title>Genomic Encyclopedia of Type Strains, Phase IV (KMG-IV): sequencing the most valuable type-strain genomes for metagenomic binning, comparative biology and taxonomic classification.</title>
        <authorList>
            <person name="Goeker M."/>
        </authorList>
    </citation>
    <scope>NUCLEOTIDE SEQUENCE [LARGE SCALE GENOMIC DNA]</scope>
    <source>
        <strain evidence="1 2">DSM 24194</strain>
    </source>
</reference>
<sequence>MERTSGTSPYEALYGFSRAVRVGDRILVAGTGPVETDGSSTPGDAAAQARRCFAIAVQAIEELGGAASDVVRTRMFITDAADGDAVGKVHAEFFGHVRPAATMVVVKQLLRDEWRVEIEAEALVGNG</sequence>
<comment type="caution">
    <text evidence="1">The sequence shown here is derived from an EMBL/GenBank/DDBJ whole genome shotgun (WGS) entry which is preliminary data.</text>
</comment>
<dbReference type="Gene3D" id="3.30.1330.40">
    <property type="entry name" value="RutC-like"/>
    <property type="match status" value="1"/>
</dbReference>
<dbReference type="Proteomes" id="UP000578569">
    <property type="component" value="Unassembled WGS sequence"/>
</dbReference>
<dbReference type="EMBL" id="JACICF010000001">
    <property type="protein sequence ID" value="MBB3763250.1"/>
    <property type="molecule type" value="Genomic_DNA"/>
</dbReference>
<protein>
    <submittedName>
        <fullName evidence="1">Enamine deaminase RidA (YjgF/YER057c/UK114 family)</fullName>
    </submittedName>
</protein>
<name>A0A839YXP3_9SPHN</name>
<dbReference type="AlphaFoldDB" id="A0A839YXP3"/>